<keyword evidence="8" id="KW-1185">Reference proteome</keyword>
<accession>A0A5A8F580</accession>
<dbReference type="RefSeq" id="WP_149265599.1">
    <property type="nucleotide sequence ID" value="NZ_VFJB01000003.1"/>
</dbReference>
<evidence type="ECO:0000313" key="7">
    <source>
        <dbReference type="EMBL" id="KAA0258840.1"/>
    </source>
</evidence>
<evidence type="ECO:0000256" key="2">
    <source>
        <dbReference type="ARBA" id="ARBA00022692"/>
    </source>
</evidence>
<evidence type="ECO:0000256" key="3">
    <source>
        <dbReference type="ARBA" id="ARBA00022989"/>
    </source>
</evidence>
<feature type="domain" description="Translocation and assembly module TamB C-terminal" evidence="6">
    <location>
        <begin position="901"/>
        <end position="1130"/>
    </location>
</feature>
<keyword evidence="2 5" id="KW-0812">Transmembrane</keyword>
<evidence type="ECO:0000256" key="4">
    <source>
        <dbReference type="ARBA" id="ARBA00023136"/>
    </source>
</evidence>
<dbReference type="GO" id="GO:0009306">
    <property type="term" value="P:protein secretion"/>
    <property type="evidence" value="ECO:0007669"/>
    <property type="project" value="InterPro"/>
</dbReference>
<evidence type="ECO:0000256" key="1">
    <source>
        <dbReference type="ARBA" id="ARBA00004167"/>
    </source>
</evidence>
<dbReference type="Pfam" id="PF04357">
    <property type="entry name" value="TamB"/>
    <property type="match status" value="1"/>
</dbReference>
<feature type="transmembrane region" description="Helical" evidence="5">
    <location>
        <begin position="12"/>
        <end position="39"/>
    </location>
</feature>
<keyword evidence="4 5" id="KW-0472">Membrane</keyword>
<dbReference type="OrthoDB" id="9786113at2"/>
<dbReference type="GO" id="GO:0005886">
    <property type="term" value="C:plasma membrane"/>
    <property type="evidence" value="ECO:0007669"/>
    <property type="project" value="InterPro"/>
</dbReference>
<proteinExistence type="predicted"/>
<comment type="caution">
    <text evidence="7">The sequence shown here is derived from an EMBL/GenBank/DDBJ whole genome shotgun (WGS) entry which is preliminary data.</text>
</comment>
<organism evidence="7 8">
    <name type="scientific">Deferribacter autotrophicus</name>
    <dbReference type="NCBI Taxonomy" id="500465"/>
    <lineage>
        <taxon>Bacteria</taxon>
        <taxon>Pseudomonadati</taxon>
        <taxon>Deferribacterota</taxon>
        <taxon>Deferribacteres</taxon>
        <taxon>Deferribacterales</taxon>
        <taxon>Deferribacteraceae</taxon>
        <taxon>Deferribacter</taxon>
    </lineage>
</organism>
<dbReference type="Proteomes" id="UP000322876">
    <property type="component" value="Unassembled WGS sequence"/>
</dbReference>
<comment type="subcellular location">
    <subcellularLocation>
        <location evidence="1">Membrane</location>
        <topology evidence="1">Single-pass membrane protein</topology>
    </subcellularLocation>
</comment>
<dbReference type="EMBL" id="VFJB01000003">
    <property type="protein sequence ID" value="KAA0258840.1"/>
    <property type="molecule type" value="Genomic_DNA"/>
</dbReference>
<evidence type="ECO:0000313" key="8">
    <source>
        <dbReference type="Proteomes" id="UP000322876"/>
    </source>
</evidence>
<dbReference type="InterPro" id="IPR007452">
    <property type="entry name" value="TamB_C"/>
</dbReference>
<sequence length="1130" mass="129712">MLKKIFLKLTHFILGSILFFFIILLLLNIFSAQILNFYISKTFDDKVVIHIGKVKRVFLPIYLDVGDVYFETKKGSLFFKEGSCELNLRAFFSKKPFVNLSFKDIVYVIKENKRGKTNIKFLFDAPFPFYIIRSLSFEDLIVKKESEDSIVIEKLNVQNKDRFQIILRNFSVFEKKLKINDINFELNGKLFKRKLLIQNANVQGIDIDGKFSGYLGKKGYEARFQFTFGTAFLKLFDSKLTGNTKITGKITDGKINAEVVTEKLYYGNDPVLIKGNFEGTLNDLHYAIKKFQYRNIDIAAFGRTDLKSLEGKVLFNKPLVIHQDKERSFTIKNGSYDFHFFKKIGTADFVIIGAEDYRTHLEFRTTGSDIFMENIFINSSSAKLKGHGSYKGKSLKLFFNGVVKNNKELIKLLNFSHHINISFELKLNNEGFVAKGVFKGLSPTKYHNLKISNYNGDFKFDKGILDFKVIGFIQRGKVSVVGQIKKKFNEYKVKVDRLPFNEVLGYFGVKSWINFPVSGETAIKVVDSKVFVKGKVNKVKDIDSLKINFSYESNRLHIDNLVYKNKKYKNPGYIDFKHNKVNFSIRDKDFKYKYEAFQIAGLSIKVKGNLLDPKVLASGNVIHTKLGKFEALLSGNLNNLKLKFYDEGVKGDFNITDLQMLNGVIAINNYNIEKDVKISSFIYLKSEDLKNFNFSSTKSLIYYGNYMVELNDLRGNYKDGILILKGGNLSGDYFKNLKIKEGFFSSKNFNLKLVPERINFENFVVLQSEGELLITGDYENFEIFADVYGKGVINVPELYLNVDVISFNLNINRKRISAYLIGKKLDTYIRVSIFSENLYQLSQYKMILTGKNIFVSKDGFSGVLNVNITKNRGENEIKGDFFITKGIFNYKKMKTISTSSEKLDFPFDFDIHIYSVKPVKLIDDFVDGKAFVRLNVVYKKGKLDVTGLIKSVESYLRIANEKFFVEEGYLKIEGDRPPYIYTKAVGTGSFSYLTIKIYGFLPDYTVEIEDLNPNSRENIFNKARTQSKNVISSFFTGSLLRELTGYTEKLLGINKIGLEETSVSGTKMKDYFKIGRKFSDRLEIKYLVDTEGKGEGFVIGEYLLFDWLKFNITYSNKEGSGAGITFFTDF</sequence>
<reference evidence="7 8" key="1">
    <citation type="submission" date="2019-06" db="EMBL/GenBank/DDBJ databases">
        <title>Genomic insights into carbon and energy metabolism of Deferribacter autotrophicus revealed new metabolic traits in the phylum Deferribacteres.</title>
        <authorList>
            <person name="Slobodkin A.I."/>
            <person name="Slobodkina G.B."/>
            <person name="Allioux M."/>
            <person name="Alain K."/>
            <person name="Jebbar M."/>
            <person name="Shadrin V."/>
            <person name="Kublanov I.V."/>
            <person name="Toshchakov S.V."/>
            <person name="Bonch-Osmolovskaya E.A."/>
        </authorList>
    </citation>
    <scope>NUCLEOTIDE SEQUENCE [LARGE SCALE GENOMIC DNA]</scope>
    <source>
        <strain evidence="7 8">SL50</strain>
    </source>
</reference>
<keyword evidence="3 5" id="KW-1133">Transmembrane helix</keyword>
<evidence type="ECO:0000256" key="5">
    <source>
        <dbReference type="SAM" id="Phobius"/>
    </source>
</evidence>
<protein>
    <recommendedName>
        <fullName evidence="6">Translocation and assembly module TamB C-terminal domain-containing protein</fullName>
    </recommendedName>
</protein>
<name>A0A5A8F580_9BACT</name>
<dbReference type="AlphaFoldDB" id="A0A5A8F580"/>
<gene>
    <name evidence="7" type="ORF">FHQ18_02520</name>
</gene>
<evidence type="ECO:0000259" key="6">
    <source>
        <dbReference type="Pfam" id="PF04357"/>
    </source>
</evidence>